<dbReference type="Pfam" id="PF01865">
    <property type="entry name" value="PhoU_div"/>
    <property type="match status" value="1"/>
</dbReference>
<name>A0A2R7Y895_9ARCH</name>
<evidence type="ECO:0000313" key="2">
    <source>
        <dbReference type="EMBL" id="PUA33062.1"/>
    </source>
</evidence>
<gene>
    <name evidence="2" type="ORF">B9J98_03055</name>
</gene>
<dbReference type="PANTHER" id="PTHR36536">
    <property type="entry name" value="UPF0111 PROTEIN HI_1603"/>
    <property type="match status" value="1"/>
</dbReference>
<dbReference type="InterPro" id="IPR002727">
    <property type="entry name" value="DUF47"/>
</dbReference>
<protein>
    <recommendedName>
        <fullName evidence="4">Phosphate transport regulator</fullName>
    </recommendedName>
</protein>
<dbReference type="InterPro" id="IPR018445">
    <property type="entry name" value="Put_Phosphate_transp_reg"/>
</dbReference>
<dbReference type="AlphaFoldDB" id="A0A2R7Y895"/>
<dbReference type="SUPFAM" id="SSF109755">
    <property type="entry name" value="PhoU-like"/>
    <property type="match status" value="1"/>
</dbReference>
<dbReference type="EMBL" id="NDWU01000005">
    <property type="protein sequence ID" value="PUA33062.1"/>
    <property type="molecule type" value="Genomic_DNA"/>
</dbReference>
<evidence type="ECO:0000313" key="3">
    <source>
        <dbReference type="Proteomes" id="UP000244066"/>
    </source>
</evidence>
<accession>A0A2R7Y895</accession>
<evidence type="ECO:0008006" key="4">
    <source>
        <dbReference type="Google" id="ProtNLM"/>
    </source>
</evidence>
<comment type="similarity">
    <text evidence="1">Belongs to the UPF0111 family.</text>
</comment>
<dbReference type="InterPro" id="IPR038078">
    <property type="entry name" value="PhoU-like_sf"/>
</dbReference>
<dbReference type="PANTHER" id="PTHR36536:SF3">
    <property type="entry name" value="UPF0111 PROTEIN HI_1603"/>
    <property type="match status" value="1"/>
</dbReference>
<sequence>MTLPRDREEEYGARLLSLLQDQIRKVMDMFRAVLIMVEDVTNEAPLKDIESKYDAILKMDEEERNIRRMIEKEIANVGALLTSREDFLRLMSGLDKIADMSEGIAYRLVSLVKMKFKINKEIFKGILQLGEAVQSIIGKLREALLSVALDSETFMKKVTEIDNAERSIDDIYRNLSLMILQSDMKVGHMFLINEIVSMLEDIADKAEESVETLRTLSLTIF</sequence>
<proteinExistence type="inferred from homology"/>
<comment type="caution">
    <text evidence="2">The sequence shown here is derived from an EMBL/GenBank/DDBJ whole genome shotgun (WGS) entry which is preliminary data.</text>
</comment>
<organism evidence="2 3">
    <name type="scientific">Candidatus Terraquivivens tikiterensis</name>
    <dbReference type="NCBI Taxonomy" id="1980982"/>
    <lineage>
        <taxon>Archaea</taxon>
        <taxon>Nitrososphaerota</taxon>
        <taxon>Candidatus Wolframiiraptoraceae</taxon>
        <taxon>Candidatus Terraquivivens</taxon>
    </lineage>
</organism>
<dbReference type="Gene3D" id="1.20.58.220">
    <property type="entry name" value="Phosphate transport system protein phou homolog 2, domain 2"/>
    <property type="match status" value="1"/>
</dbReference>
<dbReference type="Proteomes" id="UP000244066">
    <property type="component" value="Unassembled WGS sequence"/>
</dbReference>
<evidence type="ECO:0000256" key="1">
    <source>
        <dbReference type="ARBA" id="ARBA00008591"/>
    </source>
</evidence>
<reference evidence="2 3" key="1">
    <citation type="submission" date="2017-04" db="EMBL/GenBank/DDBJ databases">
        <title>Draft Aigarchaeota genome from a New Zealand hot spring.</title>
        <authorList>
            <person name="Reysenbach A.-L."/>
            <person name="Donaho J.A."/>
            <person name="Gerhart J."/>
            <person name="Kelley J.F."/>
            <person name="Kouba K."/>
            <person name="Podar M."/>
            <person name="Stott M."/>
        </authorList>
    </citation>
    <scope>NUCLEOTIDE SEQUENCE [LARGE SCALE GENOMIC DNA]</scope>
    <source>
        <strain evidence="2">NZ13_MG1</strain>
    </source>
</reference>